<dbReference type="EMBL" id="CP029254">
    <property type="protein sequence ID" value="AWK08181.1"/>
    <property type="molecule type" value="Genomic_DNA"/>
</dbReference>
<evidence type="ECO:0000313" key="2">
    <source>
        <dbReference type="Proteomes" id="UP000245051"/>
    </source>
</evidence>
<keyword evidence="2" id="KW-1185">Reference proteome</keyword>
<accession>A0ABN5KI89</accession>
<organism evidence="1 2">
    <name type="scientific">Streptomyces spongiicola</name>
    <dbReference type="NCBI Taxonomy" id="1690221"/>
    <lineage>
        <taxon>Bacteria</taxon>
        <taxon>Bacillati</taxon>
        <taxon>Actinomycetota</taxon>
        <taxon>Actinomycetes</taxon>
        <taxon>Kitasatosporales</taxon>
        <taxon>Streptomycetaceae</taxon>
        <taxon>Streptomyces</taxon>
    </lineage>
</organism>
<gene>
    <name evidence="1" type="ORF">DDQ41_03660</name>
</gene>
<dbReference type="Proteomes" id="UP000245051">
    <property type="component" value="Chromosome"/>
</dbReference>
<evidence type="ECO:0000313" key="1">
    <source>
        <dbReference type="EMBL" id="AWK08181.1"/>
    </source>
</evidence>
<reference evidence="1 2" key="1">
    <citation type="submission" date="2018-05" db="EMBL/GenBank/DDBJ databases">
        <title>Complete genome sequence of the Type Strain of Streptomyces spongiicola HNM0071, the producer of staurosporine.</title>
        <authorList>
            <person name="Zhou S."/>
            <person name="Huang X."/>
        </authorList>
    </citation>
    <scope>NUCLEOTIDE SEQUENCE [LARGE SCALE GENOMIC DNA]</scope>
    <source>
        <strain evidence="1 2">HNM0071</strain>
    </source>
</reference>
<sequence>MVDADGTVVRSQNIVSVTIHGTSDYVITVDPSIDMGSAVPIAVLRGNGAPGAGSPLRGKLFINPSVRPNSFVVSTRVDHDGDAVTDVLMPFNVIVP</sequence>
<proteinExistence type="predicted"/>
<name>A0ABN5KI89_9ACTN</name>
<evidence type="ECO:0008006" key="3">
    <source>
        <dbReference type="Google" id="ProtNLM"/>
    </source>
</evidence>
<protein>
    <recommendedName>
        <fullName evidence="3">Bacterial spore germination immunoglobulin-like domain-containing protein</fullName>
    </recommendedName>
</protein>